<evidence type="ECO:0000313" key="2">
    <source>
        <dbReference type="EMBL" id="MEL1250596.1"/>
    </source>
</evidence>
<proteinExistence type="predicted"/>
<dbReference type="InterPro" id="IPR007709">
    <property type="entry name" value="N-FG_amidohydro"/>
</dbReference>
<name>A0ABU9IDV4_9SPHN</name>
<comment type="caution">
    <text evidence="2">The sequence shown here is derived from an EMBL/GenBank/DDBJ whole genome shotgun (WGS) entry which is preliminary data.</text>
</comment>
<gene>
    <name evidence="2" type="ORF">AAEO60_07930</name>
</gene>
<protein>
    <submittedName>
        <fullName evidence="2">N-formylglutamate amidohydrolase</fullName>
    </submittedName>
</protein>
<feature type="compositionally biased region" description="Polar residues" evidence="1">
    <location>
        <begin position="1"/>
        <end position="15"/>
    </location>
</feature>
<dbReference type="Proteomes" id="UP001497045">
    <property type="component" value="Unassembled WGS sequence"/>
</dbReference>
<dbReference type="Gene3D" id="3.40.630.40">
    <property type="entry name" value="Zn-dependent exopeptidases"/>
    <property type="match status" value="1"/>
</dbReference>
<dbReference type="EMBL" id="JBBYHV010000001">
    <property type="protein sequence ID" value="MEL1250596.1"/>
    <property type="molecule type" value="Genomic_DNA"/>
</dbReference>
<organism evidence="2 3">
    <name type="scientific">Aurantiacibacter gilvus</name>
    <dbReference type="NCBI Taxonomy" id="3139141"/>
    <lineage>
        <taxon>Bacteria</taxon>
        <taxon>Pseudomonadati</taxon>
        <taxon>Pseudomonadota</taxon>
        <taxon>Alphaproteobacteria</taxon>
        <taxon>Sphingomonadales</taxon>
        <taxon>Erythrobacteraceae</taxon>
        <taxon>Aurantiacibacter</taxon>
    </lineage>
</organism>
<dbReference type="SUPFAM" id="SSF53187">
    <property type="entry name" value="Zn-dependent exopeptidases"/>
    <property type="match status" value="1"/>
</dbReference>
<dbReference type="RefSeq" id="WP_341673113.1">
    <property type="nucleotide sequence ID" value="NZ_JBBYHV010000001.1"/>
</dbReference>
<dbReference type="Pfam" id="PF05013">
    <property type="entry name" value="FGase"/>
    <property type="match status" value="1"/>
</dbReference>
<evidence type="ECO:0000313" key="3">
    <source>
        <dbReference type="Proteomes" id="UP001497045"/>
    </source>
</evidence>
<accession>A0ABU9IDV4</accession>
<keyword evidence="3" id="KW-1185">Reference proteome</keyword>
<feature type="region of interest" description="Disordered" evidence="1">
    <location>
        <begin position="1"/>
        <end position="22"/>
    </location>
</feature>
<evidence type="ECO:0000256" key="1">
    <source>
        <dbReference type="SAM" id="MobiDB-lite"/>
    </source>
</evidence>
<reference evidence="2 3" key="1">
    <citation type="submission" date="2024-04" db="EMBL/GenBank/DDBJ databases">
        <title>Aurantiacibacter sp. DGU6 16S ribosomal RNA gene Genome sequencing and assembly.</title>
        <authorList>
            <person name="Park S."/>
        </authorList>
    </citation>
    <scope>NUCLEOTIDE SEQUENCE [LARGE SCALE GENOMIC DNA]</scope>
    <source>
        <strain evidence="2 3">DGU6</strain>
    </source>
</reference>
<sequence length="315" mass="33762">MQSDQSGPYDSQLQTGGAIPGADEQPAFVLRKPRHSAIPVLIAVPHAGRDYPACLLGRMRHPAEAAPRLEDRYIDLVAQRVAKATGASLLVANAPRAMIDLNRSPDDVDWEMVSGPRSAIVRARFAAGRRSRSGLGLVPRRLPGLGELWRQKLRPAELSERIEQVHTPYHATLSHMLEALRDRWGAALLLDMHSMPPLGPKTGIGAAADFVVGDRFGASCSGSLVTAALDHLEVQGKLATHNRPYAGGFVLDRHGAPARGLSAMQLEVCRATYLDSHLREPGEGLDAVAEVVAGLVRRLADEVASGARGFAQAAE</sequence>